<accession>A0A3B0T4U9</accession>
<dbReference type="Pfam" id="PF06707">
    <property type="entry name" value="DUF1194"/>
    <property type="match status" value="1"/>
</dbReference>
<dbReference type="InterPro" id="IPR010607">
    <property type="entry name" value="DUF1194"/>
</dbReference>
<evidence type="ECO:0000313" key="1">
    <source>
        <dbReference type="EMBL" id="VAW13761.1"/>
    </source>
</evidence>
<dbReference type="SUPFAM" id="SSF53300">
    <property type="entry name" value="vWA-like"/>
    <property type="match status" value="1"/>
</dbReference>
<reference evidence="1" key="1">
    <citation type="submission" date="2018-06" db="EMBL/GenBank/DDBJ databases">
        <authorList>
            <person name="Zhirakovskaya E."/>
        </authorList>
    </citation>
    <scope>NUCLEOTIDE SEQUENCE</scope>
</reference>
<evidence type="ECO:0008006" key="2">
    <source>
        <dbReference type="Google" id="ProtNLM"/>
    </source>
</evidence>
<dbReference type="AlphaFoldDB" id="A0A3B0T4U9"/>
<proteinExistence type="predicted"/>
<gene>
    <name evidence="1" type="ORF">MNBD_ALPHA09-1336</name>
</gene>
<protein>
    <recommendedName>
        <fullName evidence="2">VWFA domain-containing protein</fullName>
    </recommendedName>
</protein>
<organism evidence="1">
    <name type="scientific">hydrothermal vent metagenome</name>
    <dbReference type="NCBI Taxonomy" id="652676"/>
    <lineage>
        <taxon>unclassified sequences</taxon>
        <taxon>metagenomes</taxon>
        <taxon>ecological metagenomes</taxon>
    </lineage>
</organism>
<sequence>MAGPSVATRTVRFLGYRLAVVLSMALAVMIPADVATSQSGAGDVDLALVLAVDCSYSVDTVEFRLQMDGIAAAFRDPKVANAIAKGPNGKIVVTLFQWSSDQAQEIAIPWVVIDGPQAAMAFAAQVAATPRMTAEGGTSISAAVRFGSELLDIVPARPLRRVIDVSADGGNNNGFRPEIARDDAVGRGITVNGLTIINEVPYLDKYFQRRVTGGPGSFVIVANDYAAYRDAILRKLILEILGPTVS</sequence>
<dbReference type="Gene3D" id="3.40.50.410">
    <property type="entry name" value="von Willebrand factor, type A domain"/>
    <property type="match status" value="1"/>
</dbReference>
<dbReference type="EMBL" id="UOEM01000065">
    <property type="protein sequence ID" value="VAW13761.1"/>
    <property type="molecule type" value="Genomic_DNA"/>
</dbReference>
<dbReference type="InterPro" id="IPR036465">
    <property type="entry name" value="vWFA_dom_sf"/>
</dbReference>
<name>A0A3B0T4U9_9ZZZZ</name>